<feature type="transmembrane region" description="Helical" evidence="1">
    <location>
        <begin position="111"/>
        <end position="129"/>
    </location>
</feature>
<dbReference type="PATRIC" id="fig|1432562.3.peg.1868"/>
<dbReference type="Proteomes" id="UP000034287">
    <property type="component" value="Unassembled WGS sequence"/>
</dbReference>
<feature type="transmembrane region" description="Helical" evidence="1">
    <location>
        <begin position="135"/>
        <end position="157"/>
    </location>
</feature>
<dbReference type="EMBL" id="LAYZ01000024">
    <property type="protein sequence ID" value="KKK34162.1"/>
    <property type="molecule type" value="Genomic_DNA"/>
</dbReference>
<feature type="transmembrane region" description="Helical" evidence="1">
    <location>
        <begin position="79"/>
        <end position="99"/>
    </location>
</feature>
<evidence type="ECO:0000256" key="1">
    <source>
        <dbReference type="SAM" id="Phobius"/>
    </source>
</evidence>
<evidence type="ECO:0000313" key="3">
    <source>
        <dbReference type="Proteomes" id="UP000034287"/>
    </source>
</evidence>
<reference evidence="2 3" key="1">
    <citation type="submission" date="2015-04" db="EMBL/GenBank/DDBJ databases">
        <title>Taxonomic description and genome sequence of Salinicoccus sediminis sp. nov., a novel hyper halotolerant bacterium isolated from marine sediment.</title>
        <authorList>
            <person name="Mathan Kumar R."/>
            <person name="Kaur G."/>
            <person name="Kumar N."/>
            <person name="Kumar A."/>
            <person name="Singh N.K."/>
            <person name="Kaur N."/>
            <person name="Mayilraj S."/>
        </authorList>
    </citation>
    <scope>NUCLEOTIDE SEQUENCE [LARGE SCALE GENOMIC DNA]</scope>
    <source>
        <strain evidence="2 3">SV-16</strain>
    </source>
</reference>
<keyword evidence="3" id="KW-1185">Reference proteome</keyword>
<name>A0A0M2SMR1_9STAP</name>
<dbReference type="STRING" id="1432562.WN59_09445"/>
<organism evidence="2 3">
    <name type="scientific">Salinicoccus sediminis</name>
    <dbReference type="NCBI Taxonomy" id="1432562"/>
    <lineage>
        <taxon>Bacteria</taxon>
        <taxon>Bacillati</taxon>
        <taxon>Bacillota</taxon>
        <taxon>Bacilli</taxon>
        <taxon>Bacillales</taxon>
        <taxon>Staphylococcaceae</taxon>
        <taxon>Salinicoccus</taxon>
    </lineage>
</organism>
<feature type="transmembrane region" description="Helical" evidence="1">
    <location>
        <begin position="196"/>
        <end position="214"/>
    </location>
</feature>
<keyword evidence="1" id="KW-0812">Transmembrane</keyword>
<protein>
    <recommendedName>
        <fullName evidence="4">DUF998 domain-containing protein</fullName>
    </recommendedName>
</protein>
<evidence type="ECO:0008006" key="4">
    <source>
        <dbReference type="Google" id="ProtNLM"/>
    </source>
</evidence>
<evidence type="ECO:0000313" key="2">
    <source>
        <dbReference type="EMBL" id="KKK34162.1"/>
    </source>
</evidence>
<proteinExistence type="predicted"/>
<sequence>MLLLAAFFIAKRGSRTSDTAGFMSWILLIFYFPVEWIVTSRMISAYSFMNQPMSDLGVERCMSHAYSLAPYHICSPLSGLMNITFIVTGILIALGAVLLHRFFGEGIGVRIATGMWVVYGLGYSISGIFPADVNFSVHTIFSLPGMVLQIPAMLIIAKTIRDKMPGFSVWTYICAALSALSLVLIVIGFAPGLMQRLLYGFVWLWMIVGAIILWRTDITRRA</sequence>
<keyword evidence="1" id="KW-1133">Transmembrane helix</keyword>
<feature type="transmembrane region" description="Helical" evidence="1">
    <location>
        <begin position="169"/>
        <end position="190"/>
    </location>
</feature>
<feature type="transmembrane region" description="Helical" evidence="1">
    <location>
        <begin position="25"/>
        <end position="44"/>
    </location>
</feature>
<dbReference type="Pfam" id="PF06197">
    <property type="entry name" value="DUF998"/>
    <property type="match status" value="1"/>
</dbReference>
<dbReference type="InterPro" id="IPR009339">
    <property type="entry name" value="DUF998"/>
</dbReference>
<gene>
    <name evidence="2" type="ORF">WN59_09445</name>
</gene>
<accession>A0A0M2SMR1</accession>
<dbReference type="AlphaFoldDB" id="A0A0M2SMR1"/>
<comment type="caution">
    <text evidence="2">The sequence shown here is derived from an EMBL/GenBank/DDBJ whole genome shotgun (WGS) entry which is preliminary data.</text>
</comment>
<keyword evidence="1" id="KW-0472">Membrane</keyword>